<gene>
    <name evidence="2" type="ORF">MKK02DRAFT_28874</name>
</gene>
<evidence type="ECO:0000313" key="3">
    <source>
        <dbReference type="Proteomes" id="UP001164286"/>
    </source>
</evidence>
<comment type="caution">
    <text evidence="2">The sequence shown here is derived from an EMBL/GenBank/DDBJ whole genome shotgun (WGS) entry which is preliminary data.</text>
</comment>
<reference evidence="2" key="1">
    <citation type="journal article" date="2022" name="G3 (Bethesda)">
        <title>High quality genome of the basidiomycete yeast Dioszegia hungarica PDD-24b-2 isolated from cloud water.</title>
        <authorList>
            <person name="Jarrige D."/>
            <person name="Haridas S."/>
            <person name="Bleykasten-Grosshans C."/>
            <person name="Joly M."/>
            <person name="Nadalig T."/>
            <person name="Sancelme M."/>
            <person name="Vuilleumier S."/>
            <person name="Grigoriev I.V."/>
            <person name="Amato P."/>
            <person name="Bringel F."/>
        </authorList>
    </citation>
    <scope>NUCLEOTIDE SEQUENCE</scope>
    <source>
        <strain evidence="2">PDD-24b-2</strain>
    </source>
</reference>
<feature type="region of interest" description="Disordered" evidence="1">
    <location>
        <begin position="1"/>
        <end position="58"/>
    </location>
</feature>
<accession>A0AA38H888</accession>
<dbReference type="Proteomes" id="UP001164286">
    <property type="component" value="Unassembled WGS sequence"/>
</dbReference>
<name>A0AA38H888_9TREE</name>
<feature type="compositionally biased region" description="Low complexity" evidence="1">
    <location>
        <begin position="1"/>
        <end position="39"/>
    </location>
</feature>
<keyword evidence="3" id="KW-1185">Reference proteome</keyword>
<protein>
    <submittedName>
        <fullName evidence="2">Uncharacterized protein</fullName>
    </submittedName>
</protein>
<evidence type="ECO:0000313" key="2">
    <source>
        <dbReference type="EMBL" id="KAI9634209.1"/>
    </source>
</evidence>
<dbReference type="EMBL" id="JAKWFO010000008">
    <property type="protein sequence ID" value="KAI9634209.1"/>
    <property type="molecule type" value="Genomic_DNA"/>
</dbReference>
<dbReference type="AlphaFoldDB" id="A0AA38H888"/>
<organism evidence="2 3">
    <name type="scientific">Dioszegia hungarica</name>
    <dbReference type="NCBI Taxonomy" id="4972"/>
    <lineage>
        <taxon>Eukaryota</taxon>
        <taxon>Fungi</taxon>
        <taxon>Dikarya</taxon>
        <taxon>Basidiomycota</taxon>
        <taxon>Agaricomycotina</taxon>
        <taxon>Tremellomycetes</taxon>
        <taxon>Tremellales</taxon>
        <taxon>Bulleribasidiaceae</taxon>
        <taxon>Dioszegia</taxon>
    </lineage>
</organism>
<evidence type="ECO:0000256" key="1">
    <source>
        <dbReference type="SAM" id="MobiDB-lite"/>
    </source>
</evidence>
<feature type="compositionally biased region" description="Basic residues" evidence="1">
    <location>
        <begin position="40"/>
        <end position="52"/>
    </location>
</feature>
<dbReference type="RefSeq" id="XP_052943986.1">
    <property type="nucleotide sequence ID" value="XM_053087658.1"/>
</dbReference>
<sequence>MSHEVPNNPLDPAPATDPDDLLPLHMTADSCADAAATATSRKRSYRRNRKSRLPPDWTAAERAQLAGLSGLDWKREYMRIKRDREWSSSAGPSEGSLAKNARSVTETLSLFTEMASYRPHIYVMKPHKGRGIDRSKTRPSSLRTMKEKIDDDRSHMTSMTAIHHIFYSDPTSSHRAKVKTKGGSEFETWKEAQCKEGQDVVTLTEWMAGLRPQGSEGGKGDKGRICRTSAEWNVSACERMGGCRGKRQ</sequence>
<proteinExistence type="predicted"/>
<dbReference type="GeneID" id="77726863"/>